<feature type="domain" description="PARP-type" evidence="7">
    <location>
        <begin position="8"/>
        <end position="109"/>
    </location>
</feature>
<feature type="compositionally biased region" description="Low complexity" evidence="6">
    <location>
        <begin position="333"/>
        <end position="357"/>
    </location>
</feature>
<name>A0AA38XC50_9EURO</name>
<keyword evidence="3" id="KW-0863">Zinc-finger</keyword>
<feature type="compositionally biased region" description="Basic and acidic residues" evidence="6">
    <location>
        <begin position="374"/>
        <end position="383"/>
    </location>
</feature>
<evidence type="ECO:0000256" key="6">
    <source>
        <dbReference type="SAM" id="MobiDB-lite"/>
    </source>
</evidence>
<protein>
    <recommendedName>
        <fullName evidence="7">PARP-type domain-containing protein</fullName>
    </recommendedName>
</protein>
<evidence type="ECO:0000313" key="8">
    <source>
        <dbReference type="EMBL" id="KAJ9610689.1"/>
    </source>
</evidence>
<dbReference type="AlphaFoldDB" id="A0AA38XC50"/>
<dbReference type="InterPro" id="IPR036957">
    <property type="entry name" value="Znf_PARP_sf"/>
</dbReference>
<dbReference type="SUPFAM" id="SSF57716">
    <property type="entry name" value="Glucocorticoid receptor-like (DNA-binding domain)"/>
    <property type="match status" value="1"/>
</dbReference>
<dbReference type="PROSITE" id="PS50064">
    <property type="entry name" value="ZF_PARP_2"/>
    <property type="match status" value="1"/>
</dbReference>
<dbReference type="GO" id="GO:0003677">
    <property type="term" value="F:DNA binding"/>
    <property type="evidence" value="ECO:0007669"/>
    <property type="project" value="InterPro"/>
</dbReference>
<keyword evidence="4" id="KW-0862">Zinc</keyword>
<organism evidence="8 9">
    <name type="scientific">Cladophialophora chaetospira</name>
    <dbReference type="NCBI Taxonomy" id="386627"/>
    <lineage>
        <taxon>Eukaryota</taxon>
        <taxon>Fungi</taxon>
        <taxon>Dikarya</taxon>
        <taxon>Ascomycota</taxon>
        <taxon>Pezizomycotina</taxon>
        <taxon>Eurotiomycetes</taxon>
        <taxon>Chaetothyriomycetidae</taxon>
        <taxon>Chaetothyriales</taxon>
        <taxon>Herpotrichiellaceae</taxon>
        <taxon>Cladophialophora</taxon>
    </lineage>
</organism>
<feature type="compositionally biased region" description="Basic residues" evidence="6">
    <location>
        <begin position="385"/>
        <end position="400"/>
    </location>
</feature>
<keyword evidence="2" id="KW-0479">Metal-binding</keyword>
<dbReference type="InterPro" id="IPR001510">
    <property type="entry name" value="Znf_PARP"/>
</dbReference>
<comment type="subcellular location">
    <subcellularLocation>
        <location evidence="1">Nucleus</location>
    </subcellularLocation>
</comment>
<evidence type="ECO:0000256" key="3">
    <source>
        <dbReference type="ARBA" id="ARBA00022771"/>
    </source>
</evidence>
<feature type="compositionally biased region" description="Basic residues" evidence="6">
    <location>
        <begin position="179"/>
        <end position="189"/>
    </location>
</feature>
<dbReference type="GO" id="GO:0008270">
    <property type="term" value="F:zinc ion binding"/>
    <property type="evidence" value="ECO:0007669"/>
    <property type="project" value="UniProtKB-KW"/>
</dbReference>
<comment type="caution">
    <text evidence="8">The sequence shown here is derived from an EMBL/GenBank/DDBJ whole genome shotgun (WGS) entry which is preliminary data.</text>
</comment>
<dbReference type="Proteomes" id="UP001172673">
    <property type="component" value="Unassembled WGS sequence"/>
</dbReference>
<evidence type="ECO:0000256" key="2">
    <source>
        <dbReference type="ARBA" id="ARBA00022723"/>
    </source>
</evidence>
<accession>A0AA38XC50</accession>
<sequence>MPASDATYRFELAKQGRAGCQNSACKNAEVKIQKGEFRMGTLVDFQGNPSWRWKHWGCVTPLQIANLQEQVGPLEDLDLDDDLPRIIDGYEEIDDVSREKIKFALQNGHVPDEDWKGEPELNRPGMKGINKRTPKKPAVVNDEEAGTENGETPTKPKAKKGRGKKAKVESDDEEVIPVPKKKAAGKRKVKTEDDDDLEERAPPEKAPKRKASVKEEEEDEAPEEQPKKKSRAKKVKAEDEDEVIAPPAKRSRAKKVKTEDDDEVIAPPVKRSRAKKVKVEEQEDEEMAVAAPPEPAKRKRARKPKVKAEVDEDSTEEDNVKAEEDGQEDTKVSSPIPESASAPAIKTDADAGPALGDADLRPGMEESDVGTGGVEKDEAEPAKAGRGKRARKPAKGRAKS</sequence>
<dbReference type="EMBL" id="JAPDRK010000007">
    <property type="protein sequence ID" value="KAJ9610689.1"/>
    <property type="molecule type" value="Genomic_DNA"/>
</dbReference>
<evidence type="ECO:0000313" key="9">
    <source>
        <dbReference type="Proteomes" id="UP001172673"/>
    </source>
</evidence>
<proteinExistence type="predicted"/>
<feature type="region of interest" description="Disordered" evidence="6">
    <location>
        <begin position="109"/>
        <end position="400"/>
    </location>
</feature>
<dbReference type="SMART" id="SM01336">
    <property type="entry name" value="zf-PARP"/>
    <property type="match status" value="1"/>
</dbReference>
<keyword evidence="5" id="KW-0539">Nucleus</keyword>
<keyword evidence="9" id="KW-1185">Reference proteome</keyword>
<evidence type="ECO:0000256" key="1">
    <source>
        <dbReference type="ARBA" id="ARBA00004123"/>
    </source>
</evidence>
<gene>
    <name evidence="8" type="ORF">H2200_005466</name>
</gene>
<reference evidence="8" key="1">
    <citation type="submission" date="2022-10" db="EMBL/GenBank/DDBJ databases">
        <title>Culturing micro-colonial fungi from biological soil crusts in the Mojave desert and describing Neophaeococcomyces mojavensis, and introducing the new genera and species Taxawa tesnikishii.</title>
        <authorList>
            <person name="Kurbessoian T."/>
            <person name="Stajich J.E."/>
        </authorList>
    </citation>
    <scope>NUCLEOTIDE SEQUENCE</scope>
    <source>
        <strain evidence="8">TK_41</strain>
    </source>
</reference>
<evidence type="ECO:0000256" key="4">
    <source>
        <dbReference type="ARBA" id="ARBA00022833"/>
    </source>
</evidence>
<dbReference type="Gene3D" id="3.30.1740.10">
    <property type="entry name" value="Zinc finger, PARP-type"/>
    <property type="match status" value="1"/>
</dbReference>
<feature type="compositionally biased region" description="Basic residues" evidence="6">
    <location>
        <begin position="156"/>
        <end position="165"/>
    </location>
</feature>
<dbReference type="Pfam" id="PF00645">
    <property type="entry name" value="zf-PARP"/>
    <property type="match status" value="1"/>
</dbReference>
<feature type="compositionally biased region" description="Basic and acidic residues" evidence="6">
    <location>
        <begin position="318"/>
        <end position="331"/>
    </location>
</feature>
<evidence type="ECO:0000256" key="5">
    <source>
        <dbReference type="ARBA" id="ARBA00023242"/>
    </source>
</evidence>
<dbReference type="GO" id="GO:0005634">
    <property type="term" value="C:nucleus"/>
    <property type="evidence" value="ECO:0007669"/>
    <property type="project" value="UniProtKB-SubCell"/>
</dbReference>
<evidence type="ECO:0000259" key="7">
    <source>
        <dbReference type="PROSITE" id="PS50064"/>
    </source>
</evidence>
<feature type="compositionally biased region" description="Basic and acidic residues" evidence="6">
    <location>
        <begin position="110"/>
        <end position="121"/>
    </location>
</feature>